<sequence length="57" mass="6640">MNATQLSSPPKKHHLKVVKNNVKNSIPKRVYINTLMPNFAYYNEKEELVLKNNCILL</sequence>
<dbReference type="STRING" id="762486.SAMN05444411_10980"/>
<protein>
    <submittedName>
        <fullName evidence="1">Uncharacterized protein</fullName>
    </submittedName>
</protein>
<evidence type="ECO:0000313" key="1">
    <source>
        <dbReference type="EMBL" id="SDX77284.1"/>
    </source>
</evidence>
<keyword evidence="2" id="KW-1185">Reference proteome</keyword>
<dbReference type="AlphaFoldDB" id="A0A1H3EH80"/>
<gene>
    <name evidence="1" type="ORF">SAMN05444411_10980</name>
</gene>
<accession>A0A1H3EH80</accession>
<name>A0A1H3EH80_9FLAO</name>
<reference evidence="1 2" key="1">
    <citation type="submission" date="2016-10" db="EMBL/GenBank/DDBJ databases">
        <authorList>
            <person name="de Groot N.N."/>
        </authorList>
    </citation>
    <scope>NUCLEOTIDE SEQUENCE [LARGE SCALE GENOMIC DNA]</scope>
    <source>
        <strain evidence="1 2">DSM 24956</strain>
    </source>
</reference>
<proteinExistence type="predicted"/>
<dbReference type="Proteomes" id="UP000199595">
    <property type="component" value="Unassembled WGS sequence"/>
</dbReference>
<dbReference type="RefSeq" id="WP_175454799.1">
    <property type="nucleotide sequence ID" value="NZ_FNNJ01000009.1"/>
</dbReference>
<dbReference type="EMBL" id="FNNJ01000009">
    <property type="protein sequence ID" value="SDX77284.1"/>
    <property type="molecule type" value="Genomic_DNA"/>
</dbReference>
<organism evidence="1 2">
    <name type="scientific">Lutibacter oricola</name>
    <dbReference type="NCBI Taxonomy" id="762486"/>
    <lineage>
        <taxon>Bacteria</taxon>
        <taxon>Pseudomonadati</taxon>
        <taxon>Bacteroidota</taxon>
        <taxon>Flavobacteriia</taxon>
        <taxon>Flavobacteriales</taxon>
        <taxon>Flavobacteriaceae</taxon>
        <taxon>Lutibacter</taxon>
    </lineage>
</organism>
<evidence type="ECO:0000313" key="2">
    <source>
        <dbReference type="Proteomes" id="UP000199595"/>
    </source>
</evidence>